<organism evidence="1 2">
    <name type="scientific">Hypoxylon rubiginosum</name>
    <dbReference type="NCBI Taxonomy" id="110542"/>
    <lineage>
        <taxon>Eukaryota</taxon>
        <taxon>Fungi</taxon>
        <taxon>Dikarya</taxon>
        <taxon>Ascomycota</taxon>
        <taxon>Pezizomycotina</taxon>
        <taxon>Sordariomycetes</taxon>
        <taxon>Xylariomycetidae</taxon>
        <taxon>Xylariales</taxon>
        <taxon>Hypoxylaceae</taxon>
        <taxon>Hypoxylon</taxon>
    </lineage>
</organism>
<dbReference type="Proteomes" id="UP001497680">
    <property type="component" value="Unassembled WGS sequence"/>
</dbReference>
<protein>
    <submittedName>
        <fullName evidence="1">General substrate transporter</fullName>
    </submittedName>
</protein>
<evidence type="ECO:0000313" key="1">
    <source>
        <dbReference type="EMBL" id="KAI6086369.1"/>
    </source>
</evidence>
<accession>A0ACC0D113</accession>
<name>A0ACC0D113_9PEZI</name>
<sequence>MQLRNMALQKPAGYVLASILCSLGGFLFGIDTGIIGPVTVMEDFTQYVGNPTPTIHGLIVSSILIPAAVSSFFAGRVADALGRPRGIAIGSFAFGIGAALEGASMHIAMFIVGRIIEGIGEGLYLGMLMVYVCEISPPRNRGAFSMGPQLLTTLGLVTGFFTCYGTANVGSSLSWRLPFILLAGYSLVYSMAVLIWLPPSPRWLTLHGKTKEAEDTWERLGVPAADREKILEQYDATVVEPAIPDARGDNSAAHSTPVTVATPKSKKGELLDVFSSESRPRLFLAVFLMGMQQLSGIDGVLYYAPLLFQQAGLSSTESTFLASGVSAIVIFAVTIPATLCADKWGRRTQTIFGGLSMTATMFLMGSLYAADAVRPGAGAGRWVVIVCIYVFAVLYCISWAVGIKIYAAEIQPQRTRASATSIAHGSNWLTNFLVALVTPTLLAQSSYGAYFLFGACTLLTAAVCWVCMPETRGLSLGEIEQAFRDSGRGLSGLKKVGKVVQRKVLRRMPAAVDA</sequence>
<gene>
    <name evidence="1" type="ORF">F4821DRAFT_129588</name>
</gene>
<dbReference type="EMBL" id="MU394316">
    <property type="protein sequence ID" value="KAI6086369.1"/>
    <property type="molecule type" value="Genomic_DNA"/>
</dbReference>
<reference evidence="1 2" key="1">
    <citation type="journal article" date="2022" name="New Phytol.">
        <title>Ecological generalism drives hyperdiversity of secondary metabolite gene clusters in xylarialean endophytes.</title>
        <authorList>
            <person name="Franco M.E.E."/>
            <person name="Wisecaver J.H."/>
            <person name="Arnold A.E."/>
            <person name="Ju Y.M."/>
            <person name="Slot J.C."/>
            <person name="Ahrendt S."/>
            <person name="Moore L.P."/>
            <person name="Eastman K.E."/>
            <person name="Scott K."/>
            <person name="Konkel Z."/>
            <person name="Mondo S.J."/>
            <person name="Kuo A."/>
            <person name="Hayes R.D."/>
            <person name="Haridas S."/>
            <person name="Andreopoulos B."/>
            <person name="Riley R."/>
            <person name="LaButti K."/>
            <person name="Pangilinan J."/>
            <person name="Lipzen A."/>
            <person name="Amirebrahimi M."/>
            <person name="Yan J."/>
            <person name="Adam C."/>
            <person name="Keymanesh K."/>
            <person name="Ng V."/>
            <person name="Louie K."/>
            <person name="Northen T."/>
            <person name="Drula E."/>
            <person name="Henrissat B."/>
            <person name="Hsieh H.M."/>
            <person name="Youens-Clark K."/>
            <person name="Lutzoni F."/>
            <person name="Miadlikowska J."/>
            <person name="Eastwood D.C."/>
            <person name="Hamelin R.C."/>
            <person name="Grigoriev I.V."/>
            <person name="U'Ren J.M."/>
        </authorList>
    </citation>
    <scope>NUCLEOTIDE SEQUENCE [LARGE SCALE GENOMIC DNA]</scope>
    <source>
        <strain evidence="1 2">ER1909</strain>
    </source>
</reference>
<keyword evidence="2" id="KW-1185">Reference proteome</keyword>
<proteinExistence type="predicted"/>
<comment type="caution">
    <text evidence="1">The sequence shown here is derived from an EMBL/GenBank/DDBJ whole genome shotgun (WGS) entry which is preliminary data.</text>
</comment>
<evidence type="ECO:0000313" key="2">
    <source>
        <dbReference type="Proteomes" id="UP001497680"/>
    </source>
</evidence>